<comment type="similarity">
    <text evidence="2">Belongs to the UPF0702 family.</text>
</comment>
<proteinExistence type="inferred from homology"/>
<name>A0ABP5KYP7_9ACTN</name>
<evidence type="ECO:0000256" key="6">
    <source>
        <dbReference type="ARBA" id="ARBA00023136"/>
    </source>
</evidence>
<comment type="caution">
    <text evidence="9">The sequence shown here is derived from an EMBL/GenBank/DDBJ whole genome shotgun (WGS) entry which is preliminary data.</text>
</comment>
<dbReference type="PANTHER" id="PTHR34582:SF6">
    <property type="entry name" value="UPF0702 TRANSMEMBRANE PROTEIN YCAP"/>
    <property type="match status" value="1"/>
</dbReference>
<evidence type="ECO:0000256" key="3">
    <source>
        <dbReference type="ARBA" id="ARBA00022475"/>
    </source>
</evidence>
<organism evidence="9 10">
    <name type="scientific">Nocardioides koreensis</name>
    <dbReference type="NCBI Taxonomy" id="433651"/>
    <lineage>
        <taxon>Bacteria</taxon>
        <taxon>Bacillati</taxon>
        <taxon>Actinomycetota</taxon>
        <taxon>Actinomycetes</taxon>
        <taxon>Propionibacteriales</taxon>
        <taxon>Nocardioidaceae</taxon>
        <taxon>Nocardioides</taxon>
    </lineage>
</organism>
<gene>
    <name evidence="9" type="ORF">GCM10009844_08030</name>
</gene>
<keyword evidence="10" id="KW-1185">Reference proteome</keyword>
<dbReference type="PANTHER" id="PTHR34582">
    <property type="entry name" value="UPF0702 TRANSMEMBRANE PROTEIN YCAP"/>
    <property type="match status" value="1"/>
</dbReference>
<feature type="transmembrane region" description="Helical" evidence="7">
    <location>
        <begin position="62"/>
        <end position="80"/>
    </location>
</feature>
<feature type="domain" description="YetF C-terminal" evidence="8">
    <location>
        <begin position="91"/>
        <end position="157"/>
    </location>
</feature>
<feature type="transmembrane region" description="Helical" evidence="7">
    <location>
        <begin position="12"/>
        <end position="30"/>
    </location>
</feature>
<evidence type="ECO:0000256" key="1">
    <source>
        <dbReference type="ARBA" id="ARBA00004651"/>
    </source>
</evidence>
<evidence type="ECO:0000313" key="9">
    <source>
        <dbReference type="EMBL" id="GAA2139338.1"/>
    </source>
</evidence>
<evidence type="ECO:0000256" key="4">
    <source>
        <dbReference type="ARBA" id="ARBA00022692"/>
    </source>
</evidence>
<evidence type="ECO:0000256" key="7">
    <source>
        <dbReference type="SAM" id="Phobius"/>
    </source>
</evidence>
<evidence type="ECO:0000256" key="5">
    <source>
        <dbReference type="ARBA" id="ARBA00022989"/>
    </source>
</evidence>
<dbReference type="Gene3D" id="3.30.240.20">
    <property type="entry name" value="bsu07140 like domains"/>
    <property type="match status" value="1"/>
</dbReference>
<keyword evidence="4 7" id="KW-0812">Transmembrane</keyword>
<keyword evidence="6 7" id="KW-0472">Membrane</keyword>
<keyword evidence="3" id="KW-1003">Cell membrane</keyword>
<sequence>MFDELTTTPSTAFQVVIATVVVYLAFVLLLRLLGQRTVATLSIVDLASVMAVGALVGRTALLAVPSLATGLLGLVTLLLTHRTVTALQHRTPFGRWLGRAPVVLAWQGELLPDAMRRARVSPGEMRQQLRLAGVTATEQVACVILERNGEISVLREPPAPELLVDLQVPPTAPEGA</sequence>
<reference evidence="10" key="1">
    <citation type="journal article" date="2019" name="Int. J. Syst. Evol. Microbiol.">
        <title>The Global Catalogue of Microorganisms (GCM) 10K type strain sequencing project: providing services to taxonomists for standard genome sequencing and annotation.</title>
        <authorList>
            <consortium name="The Broad Institute Genomics Platform"/>
            <consortium name="The Broad Institute Genome Sequencing Center for Infectious Disease"/>
            <person name="Wu L."/>
            <person name="Ma J."/>
        </authorList>
    </citation>
    <scope>NUCLEOTIDE SEQUENCE [LARGE SCALE GENOMIC DNA]</scope>
    <source>
        <strain evidence="10">JCM 16022</strain>
    </source>
</reference>
<evidence type="ECO:0000256" key="2">
    <source>
        <dbReference type="ARBA" id="ARBA00006448"/>
    </source>
</evidence>
<feature type="transmembrane region" description="Helical" evidence="7">
    <location>
        <begin position="37"/>
        <end position="56"/>
    </location>
</feature>
<evidence type="ECO:0000259" key="8">
    <source>
        <dbReference type="Pfam" id="PF04239"/>
    </source>
</evidence>
<protein>
    <submittedName>
        <fullName evidence="9">DUF421 domain-containing protein</fullName>
    </submittedName>
</protein>
<dbReference type="Pfam" id="PF04239">
    <property type="entry name" value="DUF421"/>
    <property type="match status" value="1"/>
</dbReference>
<dbReference type="InterPro" id="IPR007353">
    <property type="entry name" value="DUF421"/>
</dbReference>
<dbReference type="Proteomes" id="UP001501771">
    <property type="component" value="Unassembled WGS sequence"/>
</dbReference>
<accession>A0ABP5KYP7</accession>
<dbReference type="RefSeq" id="WP_344147976.1">
    <property type="nucleotide sequence ID" value="NZ_BAAAQR010000002.1"/>
</dbReference>
<keyword evidence="5 7" id="KW-1133">Transmembrane helix</keyword>
<comment type="subcellular location">
    <subcellularLocation>
        <location evidence="1">Cell membrane</location>
        <topology evidence="1">Multi-pass membrane protein</topology>
    </subcellularLocation>
</comment>
<evidence type="ECO:0000313" key="10">
    <source>
        <dbReference type="Proteomes" id="UP001501771"/>
    </source>
</evidence>
<dbReference type="InterPro" id="IPR023090">
    <property type="entry name" value="UPF0702_alpha/beta_dom_sf"/>
</dbReference>
<dbReference type="EMBL" id="BAAAQR010000002">
    <property type="protein sequence ID" value="GAA2139338.1"/>
    <property type="molecule type" value="Genomic_DNA"/>
</dbReference>